<evidence type="ECO:0000313" key="1">
    <source>
        <dbReference type="EMBL" id="SHG96401.1"/>
    </source>
</evidence>
<dbReference type="Pfam" id="PF06258">
    <property type="entry name" value="Mito_fiss_Elm1"/>
    <property type="match status" value="1"/>
</dbReference>
<evidence type="ECO:0000313" key="2">
    <source>
        <dbReference type="Proteomes" id="UP000199758"/>
    </source>
</evidence>
<organism evidence="1 2">
    <name type="scientific">Hydrocarboniphaga daqingensis</name>
    <dbReference type="NCBI Taxonomy" id="490188"/>
    <lineage>
        <taxon>Bacteria</taxon>
        <taxon>Pseudomonadati</taxon>
        <taxon>Pseudomonadota</taxon>
        <taxon>Gammaproteobacteria</taxon>
        <taxon>Nevskiales</taxon>
        <taxon>Nevskiaceae</taxon>
        <taxon>Hydrocarboniphaga</taxon>
    </lineage>
</organism>
<accession>A0A1M5P3L7</accession>
<dbReference type="RefSeq" id="WP_072897068.1">
    <property type="nucleotide sequence ID" value="NZ_FQWZ01000004.1"/>
</dbReference>
<name>A0A1M5P3L7_9GAMM</name>
<dbReference type="OrthoDB" id="272235at2"/>
<protein>
    <submittedName>
        <fullName evidence="1">Fission protein ELM1</fullName>
    </submittedName>
</protein>
<gene>
    <name evidence="1" type="ORF">SAMN04488068_2007</name>
</gene>
<dbReference type="InterPro" id="IPR009367">
    <property type="entry name" value="Elm1-like"/>
</dbReference>
<dbReference type="EMBL" id="FQWZ01000004">
    <property type="protein sequence ID" value="SHG96401.1"/>
    <property type="molecule type" value="Genomic_DNA"/>
</dbReference>
<sequence>MSSEARVWLLTGPRPGEVAQQRRLAQALAESLGEFWTDKPVFEPGAADARAFGWTPEAAERCGLMSPWPALAISFGKTLDAALWLRQRSGGQTRIVHLGRPRGVAAAEIDLIVPMPQDSMPTAPNVHRLRWPLNAPPPLADRQRDAAAQRLAPLPRPWTALVVGGTSRHFDLRLDALRSWIAAPRAGSLLVCTSPRTPSHWLAPLREALAESGRPHEFAAFKPGAGSSAYAEYLHLADRIVVTGDTASMIADAWRSGAPVSVLPVPARRRLRLRRALRGCVPASLAQVLVDRGWWASTVDLDRWIATLAAEGWVAIEGLGSPAARRPAIDDDLAVLVARIGPLLGR</sequence>
<keyword evidence="2" id="KW-1185">Reference proteome</keyword>
<dbReference type="Proteomes" id="UP000199758">
    <property type="component" value="Unassembled WGS sequence"/>
</dbReference>
<reference evidence="1 2" key="1">
    <citation type="submission" date="2016-11" db="EMBL/GenBank/DDBJ databases">
        <authorList>
            <person name="Jaros S."/>
            <person name="Januszkiewicz K."/>
            <person name="Wedrychowicz H."/>
        </authorList>
    </citation>
    <scope>NUCLEOTIDE SEQUENCE [LARGE SCALE GENOMIC DNA]</scope>
    <source>
        <strain evidence="1 2">CGMCC 1.7049</strain>
    </source>
</reference>
<dbReference type="AlphaFoldDB" id="A0A1M5P3L7"/>
<proteinExistence type="predicted"/>
<dbReference type="STRING" id="490188.SAMN04488068_2007"/>